<evidence type="ECO:0000313" key="1">
    <source>
        <dbReference type="EMBL" id="CAK5040644.1"/>
    </source>
</evidence>
<dbReference type="Proteomes" id="UP001497535">
    <property type="component" value="Unassembled WGS sequence"/>
</dbReference>
<proteinExistence type="predicted"/>
<name>A0ACB0YC40_MELEN</name>
<keyword evidence="2" id="KW-1185">Reference proteome</keyword>
<protein>
    <submittedName>
        <fullName evidence="1">Uncharacterized protein</fullName>
    </submittedName>
</protein>
<organism evidence="1 2">
    <name type="scientific">Meloidogyne enterolobii</name>
    <name type="common">Root-knot nematode worm</name>
    <name type="synonym">Meloidogyne mayaguensis</name>
    <dbReference type="NCBI Taxonomy" id="390850"/>
    <lineage>
        <taxon>Eukaryota</taxon>
        <taxon>Metazoa</taxon>
        <taxon>Ecdysozoa</taxon>
        <taxon>Nematoda</taxon>
        <taxon>Chromadorea</taxon>
        <taxon>Rhabditida</taxon>
        <taxon>Tylenchina</taxon>
        <taxon>Tylenchomorpha</taxon>
        <taxon>Tylenchoidea</taxon>
        <taxon>Meloidogynidae</taxon>
        <taxon>Meloidogyninae</taxon>
        <taxon>Meloidogyne</taxon>
    </lineage>
</organism>
<gene>
    <name evidence="1" type="ORF">MENTE1834_LOCUS10268</name>
</gene>
<reference evidence="1" key="1">
    <citation type="submission" date="2023-11" db="EMBL/GenBank/DDBJ databases">
        <authorList>
            <person name="Poullet M."/>
        </authorList>
    </citation>
    <scope>NUCLEOTIDE SEQUENCE</scope>
    <source>
        <strain evidence="1">E1834</strain>
    </source>
</reference>
<accession>A0ACB0YC40</accession>
<evidence type="ECO:0000313" key="2">
    <source>
        <dbReference type="Proteomes" id="UP001497535"/>
    </source>
</evidence>
<dbReference type="EMBL" id="CAVMJV010000010">
    <property type="protein sequence ID" value="CAK5040644.1"/>
    <property type="molecule type" value="Genomic_DNA"/>
</dbReference>
<comment type="caution">
    <text evidence="1">The sequence shown here is derived from an EMBL/GenBank/DDBJ whole genome shotgun (WGS) entry which is preliminary data.</text>
</comment>
<sequence length="61" mass="7486">MFSVISTIFVQLFLIFFIIFFIIVTFVIHFVFSIISIRVLFCQRFFIFLKLRIDRRFCPII</sequence>